<evidence type="ECO:0000313" key="2">
    <source>
        <dbReference type="EMBL" id="SFX89258.1"/>
    </source>
</evidence>
<dbReference type="STRING" id="1893.SAMN02787144_1007246"/>
<evidence type="ECO:0000313" key="3">
    <source>
        <dbReference type="Proteomes" id="UP000181909"/>
    </source>
</evidence>
<sequence length="73" mass="8157">MPLYVGQLGSFSILSFGDHADLDVVHTEHLTSAVYVEQRDQVFMYREAARRLTSAAESVEASTELIAEIRKSL</sequence>
<feature type="domain" description="DUF5753" evidence="1">
    <location>
        <begin position="3"/>
        <end position="68"/>
    </location>
</feature>
<evidence type="ECO:0000259" key="1">
    <source>
        <dbReference type="Pfam" id="PF19054"/>
    </source>
</evidence>
<name>A0A1K2AS27_STRAR</name>
<dbReference type="AlphaFoldDB" id="A0A1K2AS27"/>
<protein>
    <recommendedName>
        <fullName evidence="1">DUF5753 domain-containing protein</fullName>
    </recommendedName>
</protein>
<reference evidence="2 3" key="1">
    <citation type="submission" date="2016-11" db="EMBL/GenBank/DDBJ databases">
        <authorList>
            <person name="Jaros S."/>
            <person name="Januszkiewicz K."/>
            <person name="Wedrychowicz H."/>
        </authorList>
    </citation>
    <scope>NUCLEOTIDE SEQUENCE [LARGE SCALE GENOMIC DNA]</scope>
    <source>
        <strain evidence="2 3">OK807</strain>
    </source>
</reference>
<dbReference type="RefSeq" id="WP_143166494.1">
    <property type="nucleotide sequence ID" value="NZ_CP108276.1"/>
</dbReference>
<dbReference type="InterPro" id="IPR043917">
    <property type="entry name" value="DUF5753"/>
</dbReference>
<dbReference type="EMBL" id="FPJO01000007">
    <property type="protein sequence ID" value="SFX89258.1"/>
    <property type="molecule type" value="Genomic_DNA"/>
</dbReference>
<dbReference type="OrthoDB" id="4115547at2"/>
<dbReference type="Proteomes" id="UP000181909">
    <property type="component" value="Unassembled WGS sequence"/>
</dbReference>
<organism evidence="2 3">
    <name type="scientific">Streptomyces atratus</name>
    <dbReference type="NCBI Taxonomy" id="1893"/>
    <lineage>
        <taxon>Bacteria</taxon>
        <taxon>Bacillati</taxon>
        <taxon>Actinomycetota</taxon>
        <taxon>Actinomycetes</taxon>
        <taxon>Kitasatosporales</taxon>
        <taxon>Streptomycetaceae</taxon>
        <taxon>Streptomyces</taxon>
    </lineage>
</organism>
<dbReference type="Pfam" id="PF19054">
    <property type="entry name" value="DUF5753"/>
    <property type="match status" value="1"/>
</dbReference>
<gene>
    <name evidence="2" type="ORF">SAMN02787144_1007246</name>
</gene>
<proteinExistence type="predicted"/>
<accession>A0A1K2AS27</accession>